<evidence type="ECO:0000259" key="1">
    <source>
        <dbReference type="Pfam" id="PF00364"/>
    </source>
</evidence>
<dbReference type="Pfam" id="PF00364">
    <property type="entry name" value="Biotin_lipoyl"/>
    <property type="match status" value="1"/>
</dbReference>
<protein>
    <recommendedName>
        <fullName evidence="1">Lipoyl-binding domain-containing protein</fullName>
    </recommendedName>
</protein>
<dbReference type="EMBL" id="CP046401">
    <property type="protein sequence ID" value="QGY44861.1"/>
    <property type="molecule type" value="Genomic_DNA"/>
</dbReference>
<name>A0A6I6JR41_9BACT</name>
<keyword evidence="3" id="KW-1185">Reference proteome</keyword>
<feature type="domain" description="Lipoyl-binding" evidence="1">
    <location>
        <begin position="605"/>
        <end position="663"/>
    </location>
</feature>
<dbReference type="SUPFAM" id="SSF51230">
    <property type="entry name" value="Single hybrid motif"/>
    <property type="match status" value="1"/>
</dbReference>
<sequence>MPNPVSNIPILLFPLKLETRFVGDELWIRVFPDAVFLQSHNPNLSKEEKKDAEAFKKLTIKEQKKQAWEELVSKYGVYRSSWIVQISDKELQQQENNNDFTDHEPSFYFKWLPDRLVFYVYKEGEQKPTYKEDGSVIDRNGLSVLGEGDEWLQDFDKAIQAGMGIKIKIDPADTKFEKVIVSGFRYDENPMTPAKGLADLLKNHQYTEGFSFLNYGTPTNNTENVKSGHSARNEFEVADSYKYTVEGLNLEREDETATVPNIHAVTYGKYLGKGLGFEGDLLKHVQHADEIPPLLNELVQKASWFALGAQPLFMLLGNQLSNKTHEKIWQHYSKYVKTRGLYSALKIGNQPYGVLPVMNISNVFLPENRDIRESDKLFDKMLVLFAQLMKRWLLMAKNHKQVPRLLGGDTPEEILKILSMQESSGSWHIRALEYKAFKNKLYGFLQNHPSPTSINSLKGMGGDFENVQENVTSLAGLFNLDEKEFSAQIDQFLRAPILSFADGNTNLVGFEDGKAILTDQEGKKLTTGSTDSFSFAEEDPGKFQDFINSIKNQKGNELVQYKGDLSLFTDLFVRSYINACQLYFREIIFEPELANELLASQRFKISSIEKPEGSGIAKGDAVVTIEGANSKGVTISAPFDGTITKILVQAGENISPGTPLFTLKDEIKFDKMKASFINMGQEIINSIQAIPEGKEQKEAQKIAIGEAVDLNSYRLDAWISSLAARKIEELRSNPNHEKGIYFGTYGWIEDLEKDATPVNPESLTDIYREAGGIIHTPGVAQTIASSVFKNSFLSHKDEEQSNPFAVNLTSDRLQKGEFLLEGIRQGQQLEALLGYQLERHLHENNLHREIYTLREKFPLYENATGESTGFVNLSVIDGLKAIKNKESLPAEINAQVKEQVKKQIEKLEDSMDASLDTLFYEAGYQVTQGNLTRAAAAIDATKGEIEPPQIESLKTKIPGTGIKHKLVMIFQPGTEQFTIENTRAFAEPNLEKWLKENIGSMEQVACLVELRNIQNDSLEDTVEVTLKNLNISYLDFFYLSEDPVSDGAGELELRIRNAVVQQKGNLSEKTKYVITDTRPENSHSLAQALEVVRTAKVLLNKCRYLKSDDLTMESETTRYNRKALDEIKDKRLIPVIDHLKAIAASDLTQKRVLQFLSNLDFEPAKTAYLENTSVDTGKLKNAIETKITSAEILLSKYDSQSVFNNAFGLLQQVAGILFGETFILLPPAVGSANFNEVVNSKKQQLLVGNSADNDAEHVWGQERIKNWIQGIAQIHENSELFEDWLLVKSVWNHTMGLVTESHYTVVQGPTLLQYPWIALSKQEIDLLAEKQFDSQSIYKDSITGETYPLSDDTYYPEGSESTVLYAHKDLMLENPVFGLVIEEFSEYIPNAKMNTGLSFNYNIPNNEPPQALLLAVHPKAGQESDFFWAEDDLRDIIYDTMDLYKIRMVDLDAIQEYGYVLPMTYWFNIPGNK</sequence>
<gene>
    <name evidence="2" type="ORF">GM418_14645</name>
</gene>
<dbReference type="InterPro" id="IPR011053">
    <property type="entry name" value="Single_hybrid_motif"/>
</dbReference>
<evidence type="ECO:0000313" key="2">
    <source>
        <dbReference type="EMBL" id="QGY44861.1"/>
    </source>
</evidence>
<accession>A0A6I6JR41</accession>
<dbReference type="KEGG" id="mcos:GM418_14645"/>
<proteinExistence type="predicted"/>
<dbReference type="CDD" id="cd06849">
    <property type="entry name" value="lipoyl_domain"/>
    <property type="match status" value="1"/>
</dbReference>
<dbReference type="InterPro" id="IPR000089">
    <property type="entry name" value="Biotin_lipoyl"/>
</dbReference>
<evidence type="ECO:0000313" key="3">
    <source>
        <dbReference type="Proteomes" id="UP000428260"/>
    </source>
</evidence>
<organism evidence="2 3">
    <name type="scientific">Maribellus comscasis</name>
    <dbReference type="NCBI Taxonomy" id="2681766"/>
    <lineage>
        <taxon>Bacteria</taxon>
        <taxon>Pseudomonadati</taxon>
        <taxon>Bacteroidota</taxon>
        <taxon>Bacteroidia</taxon>
        <taxon>Marinilabiliales</taxon>
        <taxon>Prolixibacteraceae</taxon>
        <taxon>Maribellus</taxon>
    </lineage>
</organism>
<dbReference type="Gene3D" id="2.40.50.100">
    <property type="match status" value="1"/>
</dbReference>
<reference evidence="2 3" key="1">
    <citation type="submission" date="2019-11" db="EMBL/GenBank/DDBJ databases">
        <authorList>
            <person name="Zheng R.K."/>
            <person name="Sun C.M."/>
        </authorList>
    </citation>
    <scope>NUCLEOTIDE SEQUENCE [LARGE SCALE GENOMIC DNA]</scope>
    <source>
        <strain evidence="2 3">WC007</strain>
    </source>
</reference>
<dbReference type="Proteomes" id="UP000428260">
    <property type="component" value="Chromosome"/>
</dbReference>